<sequence length="2667" mass="312561">MITPNLAEKNLRLNRKQITALAYQTAATTICKQLHGDTPQDCHLAFLPRVFEQRELISNLSQKPIQIDGEQLFFLTIQDDVILLQNDYNKRITRAALMMWPERRIMVLTAVSSDLRKGQYKEICQQLMTQIIDDQRQRENSVVFNRAKVGYFQRITSRKPNQLLCVALARIDTQKTDAYDQLALPLLKQVNEIAMAYADCYTAFAFDGLNKGNFDDMQKVYFYLDKINILDSSDENLENCYPNKDLFEIFIFNQNDEEVSRFSVRDKTDLKKLNVELHQQLVKVSFIKPVSEQMKYFDLSDEKRVSIDGYAFNFVQRFAKYQKQMSVLLTSVTDQDQLKLISQIAKQYQIYVIVTTNDDPAHFKNQNIIPRVPDMLIHAPFVYSDSHVFYLIKSFSEVIEHSRQHLQLVQSQNDETQDELEPDEALEPELSYQNNSVLFRGYNLSFIQRHSVIKEGQFTAVFYLDSNSLAFEQQLEQVYCFGVKCPEIYCMVVIRGVENELYLKQKMTKTIFLNKMNILAYKSGFVKFIRKCEPLLSSVCFIYDEKCRLYGQPMDVPSCLKNYKLILEDLTNQPLYNERKQVKTFFANTPGTNQYVFRGQTLKIISLAKPYLNQALISLYFIQAPKNSKNELIVQEILYDLNNALDVQKTGKSFVMVCVEGLTSSNFHKYIQQLPMLRSLNIISDKEAVAKIRFVNQMNQTNNFYFIVNQLKNSDQGYSVSSMVKYNIDRDDDADCFMQDEANHAENVIYNDLVFSYLQKVHTKTQDQSQCLIYLSSDDIAKLANNVQKVVAIQDKYPEVKIDIVLKNVTQANYNQMNFERVFYFPQINIVTDTPDSQSSIMQRDEFSYYLYDTNFELFNHHAGLTQLDADIKTVFRILQPRESIYDSDITENDKSLIIKGFYVPYLRRVYAKSKVKQLVLVYLDADDDRMISYLKQLDEIQHRFTEIYMVIMIKQLSKYDYVDYLESKPILNKFNIVENRYMIADKVFANQPGKTIIISFTETYNDIQKFQQNLSLKFNDKKVMPPNEIFLNSRRLEFIQQVYEKHRKQIILICYIPKDEMTVGRIQQLYSLQVVYPEVYFVYYIENTDIVSIQSYKQNVYKFSQLNIIKKLTTSGVGLQFQLLDQKGAEKIKMNTIQHLTQELKNLQLDIHQNRRLLVSSLDCKLDDRINYYGQSLDYYKKNYKNEDQNVGIVFTVLDSKHPDFLTDIEKLGQLRKEQRLKFYYFLISLRNMTFEETKDVIGNNRMLAEFNIVQCPQDSLIMGTQEYRFEVHQHTQFLDSHVKVFKSVEEVGIELNGEFINEDEDSEEECYLDQDRKSEFYVDSNESNSLIFRGVRLQMLQTLEKYKHGDRTCFVYINNIDDEVSFEQRLAVVYEMQVAYLSHFFVVCVRGISNSVDIQKQQKAFYLKKLNIVSYRSGMSKLFTQTEKDKKLCAFYFSPDKDTKEGKLFIQRPLDELIINTQKQAYKQDIELDQMNDNYIVVNGFKHEYINKVQEYILKYRYVVVIYAQLEGLKQSYQQLIELSQQRDDVYVVICVDSVSTKTQLQVKAVATELNVLDDNHDICHKNLLWFEPDFAAYQQKLKEAAELDKKKAQAYRQRESKIKEAKDEAALKQFVEEFGEIPSYKEFKPRKNNLVCLTFDVQSAVPHTVEFTVPSVKQFTEQFGICQKQIEIEKEKAPGSTIKVDTTEFLFIQKHNLHVQYRQFVVMFYDPMSASFPQDVSELYQIANQVQQIQFVICLVGVKELTRAHYTLAYNLPQMNIIADRTSKTLEKRHGQFYLVNQAGEIITSGSAIDKVPQIASHISGAKFQHRTDISGDKQFFLQGAVFNYLRRTLVKSLNNQVLFVFAQRQHEKFETFCQQIADLSLKYGDVTFIMFVQDLGRADLSQTLEKYKSLYCVNLAQDRNNVVKNILGKSNTGFYMIASCKDAKDKDKDKEITGDDTTKIEQLLQQIAAKPNPTKGDDVKLVLKTVKGDAEFRFIQKVYPRRGFSTNPLNNQRVCLCMVPEGKSYVYQKMVYYTYTQQVRYPELYFIICIQGLTKDNLEQYKERFTYLDKMNIVETNNPDALIRVCDQKDLEEDSDLEETFKEQKKVYTFKIFDGSLKEDVEVFGTPEDDIMSEFVVDKYSTKEHYKYLAPVLDPMPNHLGYKGMSMQYLNKPATQKYEKTKPIIYTRIFQHDKIDTVLKEYFEFTKKNPNYYCVFSIENVNADNVKVFLQQKPISKNINIVSFPYFEEMPRDPKTQLQHTFFVTVQLPNADVYEDVHESLYGTQQYVVNQKLQMLSKFVQKSFDEYLQVVQQGEQDPVNLDVEPPRMPEDNEQEGDAKYEYYDKMQVTKSGVVLRYFQLQYLQKPAQFDVFLQMQRYCVVTVSTNSLFDPIMFEKKIKDIYNLQQENEQIGYMLIIENIFDEIQLYNLAQSAYYLNKLVVLQYKVGLNQCLRAAGEFVCFRNLQRETIFAKMNKFYYESTQTSSDRVVCKPIIHKNIPDLIPVIQKTNHNGVLELNEPNQDYVVLHGCLIKIVHRPVTPVQNQQKLFVLLKSENPAFIEQLSDKIRKTQCEVYVMCRGVTHENANSFVKKYDFAKNAYLLSDQNKQTARFCAYAQRMYGFQNDVMLMIKMNDNTVQKWTNKVEEIEFDGMEYIADQEINDDWWDEGDEKADQLNITLG</sequence>
<protein>
    <submittedName>
        <fullName evidence="1">Uncharacterized protein</fullName>
    </submittedName>
</protein>
<evidence type="ECO:0000313" key="2">
    <source>
        <dbReference type="EMBL" id="CAL6066405.1"/>
    </source>
</evidence>
<accession>A0AA86PXS9</accession>
<evidence type="ECO:0000313" key="1">
    <source>
        <dbReference type="EMBL" id="CAI9946102.1"/>
    </source>
</evidence>
<evidence type="ECO:0000313" key="3">
    <source>
        <dbReference type="Proteomes" id="UP001642409"/>
    </source>
</evidence>
<reference evidence="2 3" key="2">
    <citation type="submission" date="2024-07" db="EMBL/GenBank/DDBJ databases">
        <authorList>
            <person name="Akdeniz Z."/>
        </authorList>
    </citation>
    <scope>NUCLEOTIDE SEQUENCE [LARGE SCALE GENOMIC DNA]</scope>
</reference>
<keyword evidence="3" id="KW-1185">Reference proteome</keyword>
<dbReference type="EMBL" id="CAXDID020000260">
    <property type="protein sequence ID" value="CAL6066405.1"/>
    <property type="molecule type" value="Genomic_DNA"/>
</dbReference>
<proteinExistence type="predicted"/>
<name>A0AA86PXS9_9EUKA</name>
<dbReference type="Proteomes" id="UP001642409">
    <property type="component" value="Unassembled WGS sequence"/>
</dbReference>
<organism evidence="1">
    <name type="scientific">Hexamita inflata</name>
    <dbReference type="NCBI Taxonomy" id="28002"/>
    <lineage>
        <taxon>Eukaryota</taxon>
        <taxon>Metamonada</taxon>
        <taxon>Diplomonadida</taxon>
        <taxon>Hexamitidae</taxon>
        <taxon>Hexamitinae</taxon>
        <taxon>Hexamita</taxon>
    </lineage>
</organism>
<reference evidence="1" key="1">
    <citation type="submission" date="2023-06" db="EMBL/GenBank/DDBJ databases">
        <authorList>
            <person name="Kurt Z."/>
        </authorList>
    </citation>
    <scope>NUCLEOTIDE SEQUENCE</scope>
</reference>
<dbReference type="EMBL" id="CATOUU010000756">
    <property type="protein sequence ID" value="CAI9946102.1"/>
    <property type="molecule type" value="Genomic_DNA"/>
</dbReference>
<comment type="caution">
    <text evidence="1">The sequence shown here is derived from an EMBL/GenBank/DDBJ whole genome shotgun (WGS) entry which is preliminary data.</text>
</comment>
<gene>
    <name evidence="1" type="ORF">HINF_LOCUS33747</name>
    <name evidence="2" type="ORF">HINF_LOCUS52316</name>
</gene>